<proteinExistence type="predicted"/>
<evidence type="ECO:0000256" key="5">
    <source>
        <dbReference type="ARBA" id="ARBA00023098"/>
    </source>
</evidence>
<evidence type="ECO:0000256" key="1">
    <source>
        <dbReference type="ARBA" id="ARBA00004613"/>
    </source>
</evidence>
<dbReference type="InterPro" id="IPR056304">
    <property type="entry name" value="Lip-like_C"/>
</dbReference>
<evidence type="ECO:0000313" key="8">
    <source>
        <dbReference type="Proteomes" id="UP001273209"/>
    </source>
</evidence>
<evidence type="ECO:0000256" key="2">
    <source>
        <dbReference type="ARBA" id="ARBA00022525"/>
    </source>
</evidence>
<name>A0AAE1J946_9HYPO</name>
<dbReference type="InterPro" id="IPR029058">
    <property type="entry name" value="AB_hydrolase_fold"/>
</dbReference>
<protein>
    <recommendedName>
        <fullName evidence="6">Lipase-like C-terminal domain-containing protein</fullName>
    </recommendedName>
</protein>
<dbReference type="Pfam" id="PF24708">
    <property type="entry name" value="Lip_C"/>
    <property type="match status" value="1"/>
</dbReference>
<dbReference type="PANTHER" id="PTHR34043">
    <property type="entry name" value="ALPHA/BETA-HYDROLASES SUPERFAMILY PROTEIN"/>
    <property type="match status" value="1"/>
</dbReference>
<reference evidence="7" key="1">
    <citation type="submission" date="2023-11" db="EMBL/GenBank/DDBJ databases">
        <title>The genome sequences of three competitors of mushroom-forming fungi.</title>
        <authorList>
            <person name="Beijen E."/>
            <person name="Ohm R.A."/>
        </authorList>
    </citation>
    <scope>NUCLEOTIDE SEQUENCE</scope>
    <source>
        <strain evidence="7">CBS 100526</strain>
    </source>
</reference>
<sequence length="538" mass="60758">MALNLNDPNGLVNLHNLAQEVENIAPDDKSVPIVLVPGFTGWGAPLFGAINYFGGEIDIATLLANRGYTVIIASIAPISTNWERACELYRQLTFGQFNTMDLTTNTLEEENDVDVEYGNYFGPSRGPERTSTINRRRAILYSNSPDFHNWKWDRDHRVHFVCHSQGGNTVRYLIDLMSGNNKNLHPKYFNEAGRDDWAISVTTLGTPHRGTTIIDVLGSFVDRQLSAAVGLIARLFATASFYPPEKRAFDLQLDHWGICRNTGETFQGMLERLESPDGAVWRWLYSKDNGLYDNSIKGVHELSQKTINTSPNIFYFSLSFHATKPFPTDWPDWGKVALNEFPFKTGIPIPFLRQLTNMVINTLWAFLPAIVDFPAFVQWITKSVMTRVLRIQGYTVVLPSPGEYIPREDVIPIMMPTVYAMGGQQLTQAQREMLDAGFEDWLQNDGIVNTASMPGPRGSVRNVGSLPDVDFSSPGKRDIYWHLGVNDTMDHADEIGIFIERDTSVAMQNMYLNIATLPTEIRFYGRMSKHGQAEQIEW</sequence>
<evidence type="ECO:0000313" key="7">
    <source>
        <dbReference type="EMBL" id="KAK4077409.1"/>
    </source>
</evidence>
<dbReference type="RefSeq" id="XP_062757244.1">
    <property type="nucleotide sequence ID" value="XM_062898067.1"/>
</dbReference>
<organism evidence="7 8">
    <name type="scientific">Trichoderma aggressivum f. europaeum</name>
    <dbReference type="NCBI Taxonomy" id="173218"/>
    <lineage>
        <taxon>Eukaryota</taxon>
        <taxon>Fungi</taxon>
        <taxon>Dikarya</taxon>
        <taxon>Ascomycota</taxon>
        <taxon>Pezizomycotina</taxon>
        <taxon>Sordariomycetes</taxon>
        <taxon>Hypocreomycetidae</taxon>
        <taxon>Hypocreales</taxon>
        <taxon>Hypocreaceae</taxon>
        <taxon>Trichoderma</taxon>
    </lineage>
</organism>
<dbReference type="SUPFAM" id="SSF53474">
    <property type="entry name" value="alpha/beta-Hydrolases"/>
    <property type="match status" value="1"/>
</dbReference>
<comment type="caution">
    <text evidence="7">The sequence shown here is derived from an EMBL/GenBank/DDBJ whole genome shotgun (WGS) entry which is preliminary data.</text>
</comment>
<keyword evidence="5" id="KW-0443">Lipid metabolism</keyword>
<accession>A0AAE1J946</accession>
<keyword evidence="4" id="KW-0378">Hydrolase</keyword>
<dbReference type="EMBL" id="JAWRVG010000011">
    <property type="protein sequence ID" value="KAK4077409.1"/>
    <property type="molecule type" value="Genomic_DNA"/>
</dbReference>
<gene>
    <name evidence="7" type="ORF">Triagg1_3741</name>
</gene>
<evidence type="ECO:0000256" key="3">
    <source>
        <dbReference type="ARBA" id="ARBA00022729"/>
    </source>
</evidence>
<keyword evidence="2" id="KW-0964">Secreted</keyword>
<keyword evidence="8" id="KW-1185">Reference proteome</keyword>
<comment type="subcellular location">
    <subcellularLocation>
        <location evidence="1">Secreted</location>
    </subcellularLocation>
</comment>
<dbReference type="PANTHER" id="PTHR34043:SF3">
    <property type="entry name" value="ALPHA_BETA-HYDROLASES SUPERFAMILY PROTEIN"/>
    <property type="match status" value="1"/>
</dbReference>
<keyword evidence="3" id="KW-0732">Signal</keyword>
<dbReference type="GeneID" id="87917972"/>
<dbReference type="Gene3D" id="3.40.50.1820">
    <property type="entry name" value="alpha/beta hydrolase"/>
    <property type="match status" value="1"/>
</dbReference>
<dbReference type="GO" id="GO:0005576">
    <property type="term" value="C:extracellular region"/>
    <property type="evidence" value="ECO:0007669"/>
    <property type="project" value="UniProtKB-SubCell"/>
</dbReference>
<dbReference type="AlphaFoldDB" id="A0AAE1J946"/>
<dbReference type="GO" id="GO:0006629">
    <property type="term" value="P:lipid metabolic process"/>
    <property type="evidence" value="ECO:0007669"/>
    <property type="project" value="UniProtKB-KW"/>
</dbReference>
<feature type="domain" description="Lipase-like C-terminal" evidence="6">
    <location>
        <begin position="151"/>
        <end position="323"/>
    </location>
</feature>
<dbReference type="GO" id="GO:0016787">
    <property type="term" value="F:hydrolase activity"/>
    <property type="evidence" value="ECO:0007669"/>
    <property type="project" value="UniProtKB-KW"/>
</dbReference>
<evidence type="ECO:0000256" key="4">
    <source>
        <dbReference type="ARBA" id="ARBA00022801"/>
    </source>
</evidence>
<evidence type="ECO:0000259" key="6">
    <source>
        <dbReference type="Pfam" id="PF24708"/>
    </source>
</evidence>
<dbReference type="Proteomes" id="UP001273209">
    <property type="component" value="Unassembled WGS sequence"/>
</dbReference>